<keyword evidence="1" id="KW-0812">Transmembrane</keyword>
<feature type="domain" description="DUF6754" evidence="2">
    <location>
        <begin position="15"/>
        <end position="241"/>
    </location>
</feature>
<organism evidence="3 4">
    <name type="scientific">Candidatus Fervidibacter japonicus</name>
    <dbReference type="NCBI Taxonomy" id="2035412"/>
    <lineage>
        <taxon>Bacteria</taxon>
        <taxon>Candidatus Fervidibacterota</taxon>
        <taxon>Candidatus Fervidibacter</taxon>
    </lineage>
</organism>
<keyword evidence="1" id="KW-1133">Transmembrane helix</keyword>
<evidence type="ECO:0000313" key="3">
    <source>
        <dbReference type="EMBL" id="GBC97983.1"/>
    </source>
</evidence>
<dbReference type="InterPro" id="IPR046642">
    <property type="entry name" value="DUF6754"/>
</dbReference>
<reference evidence="4" key="1">
    <citation type="submission" date="2017-09" db="EMBL/GenBank/DDBJ databases">
        <title>Metaegenomics of thermophilic ammonia-oxidizing enrichment culture.</title>
        <authorList>
            <person name="Kato S."/>
            <person name="Suzuki K."/>
        </authorList>
    </citation>
    <scope>NUCLEOTIDE SEQUENCE [LARGE SCALE GENOMIC DNA]</scope>
</reference>
<evidence type="ECO:0000256" key="1">
    <source>
        <dbReference type="SAM" id="Phobius"/>
    </source>
</evidence>
<evidence type="ECO:0000259" key="2">
    <source>
        <dbReference type="Pfam" id="PF20539"/>
    </source>
</evidence>
<protein>
    <recommendedName>
        <fullName evidence="2">DUF6754 domain-containing protein</fullName>
    </recommendedName>
</protein>
<evidence type="ECO:0000313" key="4">
    <source>
        <dbReference type="Proteomes" id="UP000236173"/>
    </source>
</evidence>
<dbReference type="Pfam" id="PF20539">
    <property type="entry name" value="DUF6754"/>
    <property type="match status" value="1"/>
</dbReference>
<comment type="caution">
    <text evidence="3">The sequence shown here is derived from an EMBL/GenBank/DDBJ whole genome shotgun (WGS) entry which is preliminary data.</text>
</comment>
<gene>
    <name evidence="3" type="ORF">HRbin17_00478</name>
</gene>
<dbReference type="EMBL" id="BEHT01000004">
    <property type="protein sequence ID" value="GBC97983.1"/>
    <property type="molecule type" value="Genomic_DNA"/>
</dbReference>
<sequence length="255" mass="27553">MEHADWSTLYPWLVWALTIVIGVGILLASLGKQLHIRRLPAIDAIEEAVGRATEMGRPILFVPGLADVDVPTFQAIAIAGHVARLAARYRTRVLMPVTNTVVLTMAEQVLREAYAEGGAPQAFRAEDVRFLSGDQFAFASGVVGLMNREQVAANFFFGVFAAESLILAETGQTLGAIQIAGTPSTLQIPFFIAACDFTVIGEEYYAVTAYLTREAILLGSVWGQDICRIALAALILGTTVAQHWLPSSVMKFLKG</sequence>
<keyword evidence="1" id="KW-0472">Membrane</keyword>
<accession>A0A2H5X9X1</accession>
<feature type="transmembrane region" description="Helical" evidence="1">
    <location>
        <begin position="12"/>
        <end position="30"/>
    </location>
</feature>
<proteinExistence type="predicted"/>
<dbReference type="Proteomes" id="UP000236173">
    <property type="component" value="Unassembled WGS sequence"/>
</dbReference>
<name>A0A2H5X9X1_9BACT</name>
<dbReference type="AlphaFoldDB" id="A0A2H5X9X1"/>